<dbReference type="STRING" id="1891926.Fuma_05953"/>
<feature type="transmembrane region" description="Helical" evidence="1">
    <location>
        <begin position="469"/>
        <end position="492"/>
    </location>
</feature>
<keyword evidence="1" id="KW-0472">Membrane</keyword>
<dbReference type="InterPro" id="IPR027463">
    <property type="entry name" value="AcrB_DN_DC_subdom"/>
</dbReference>
<evidence type="ECO:0000256" key="1">
    <source>
        <dbReference type="SAM" id="Phobius"/>
    </source>
</evidence>
<evidence type="ECO:0000313" key="2">
    <source>
        <dbReference type="EMBL" id="APZ96285.1"/>
    </source>
</evidence>
<dbReference type="EMBL" id="CP017641">
    <property type="protein sequence ID" value="APZ96285.1"/>
    <property type="molecule type" value="Genomic_DNA"/>
</dbReference>
<feature type="transmembrane region" description="Helical" evidence="1">
    <location>
        <begin position="370"/>
        <end position="390"/>
    </location>
</feature>
<dbReference type="SUPFAM" id="SSF82866">
    <property type="entry name" value="Multidrug efflux transporter AcrB transmembrane domain"/>
    <property type="match status" value="2"/>
</dbReference>
<sequence length="1057" mass="114181">MSTLFLRNPRLTLLTIGLITVAGLSSYLVLPRMEDPLLTERAAFIFTSLPGADADQVESLVTDPIEDELRDIAEIKEVRSSSRSSFSTITVELRDEVYSDAAPAIWSRIRDRIADAEAELPENASKPRFERIEVTAYTRLIALAWDDAEAQLDSPLPPGMHAILRRQAEDLRERLLGVPGTKDVDIFGAPDEEITVAADPQKLTSLGLTALDISRLITASDSRFSAGFLRGSDTDLLIELTGELDSLERISAIPIRTTTTGQLVTVGDIAEVRRDVVNPPTDLAIVDGKRAIVLACLIRPSQRIDWWSSASEAVTTEFERELPRGIRMIEVFSQDGYVTERLTDLLRNLMIGAVSVMLVILFLMGWRSALIVGAALPLSAFMVLTGMRLLHIPVHQMSVTGLIIALGLLIDNAIVVVDEVGQKLRAGESALDAVGRTVHHLAVPLFGSTFTTALAFAPIALMPGPAGEFVGAIAVNVIVAIFSSLLLAMTVVPTLTGFLGAQRTAAVESLSPQHVADGPHRTSWFRDGWRNAWLGRRYESLLRLVTTRPVVGILIGIALPTVGFIQARLLPEQFFPPADRDQIAIELDFSTQTSLAETLNQATRMRNILLQRDDVQDVTWWIGRSAPPFYYNQIPSRRGQSQYAQALVKLDSAADLPNRINNMQRDMDALFPQARVLVRQLEQGPPFEAPIEVQVFGPNLDRLRDISDEINGVLASIPEVTHVRAETSEPQPRLTVNVDEEEARLAGLTHQDVATQMYTSLEGAVGGLVLEGTEVLPVRVRVGDANRSSVDNIEGLDVLPARSDYSTGYAGIPLTSLGTIELSSTQAAITHEDRRRMTEVQAFLKAGELPAPIQIEFQRRLKESGFTLPPGYELEFGGESAQRDNAIGNLMASVGVLAVMMVAALVLSFGSFRLAALVGVVAFLAVGLGLGALWVFGFPFGFMAIIGTMGLVGVAINDSIVVLAAIRGDEAARNGDLAAIRAVVIRATRHVVATSLTTIAGFLPLILGGGGFWPPMAVTIAGGVGGATVLALIFVPACYLIAMKRSFECSTVTAAAA</sequence>
<dbReference type="Proteomes" id="UP000187735">
    <property type="component" value="Chromosome"/>
</dbReference>
<name>A0A1P8WQE6_9PLAN</name>
<dbReference type="GO" id="GO:0005886">
    <property type="term" value="C:plasma membrane"/>
    <property type="evidence" value="ECO:0007669"/>
    <property type="project" value="TreeGrafter"/>
</dbReference>
<feature type="transmembrane region" description="Helical" evidence="1">
    <location>
        <begin position="1019"/>
        <end position="1042"/>
    </location>
</feature>
<dbReference type="Gene3D" id="3.30.70.1440">
    <property type="entry name" value="Multidrug efflux transporter AcrB pore domain"/>
    <property type="match status" value="1"/>
</dbReference>
<feature type="transmembrane region" description="Helical" evidence="1">
    <location>
        <begin position="397"/>
        <end position="417"/>
    </location>
</feature>
<accession>A0A1P8WQE6</accession>
<proteinExistence type="predicted"/>
<feature type="transmembrane region" description="Helical" evidence="1">
    <location>
        <begin position="437"/>
        <end position="457"/>
    </location>
</feature>
<dbReference type="OrthoDB" id="9757876at2"/>
<dbReference type="GO" id="GO:0042910">
    <property type="term" value="F:xenobiotic transmembrane transporter activity"/>
    <property type="evidence" value="ECO:0007669"/>
    <property type="project" value="TreeGrafter"/>
</dbReference>
<dbReference type="Gene3D" id="1.20.1640.10">
    <property type="entry name" value="Multidrug efflux transporter AcrB transmembrane domain"/>
    <property type="match status" value="2"/>
</dbReference>
<dbReference type="PANTHER" id="PTHR32063:SF18">
    <property type="entry name" value="CATION EFFLUX SYSTEM PROTEIN"/>
    <property type="match status" value="1"/>
</dbReference>
<dbReference type="InterPro" id="IPR001036">
    <property type="entry name" value="Acrflvin-R"/>
</dbReference>
<feature type="transmembrane region" description="Helical" evidence="1">
    <location>
        <begin position="914"/>
        <end position="936"/>
    </location>
</feature>
<feature type="transmembrane region" description="Helical" evidence="1">
    <location>
        <begin position="345"/>
        <end position="364"/>
    </location>
</feature>
<gene>
    <name evidence="2" type="primary">czcA_5</name>
    <name evidence="2" type="ORF">Fuma_05953</name>
</gene>
<feature type="transmembrane region" description="Helical" evidence="1">
    <location>
        <begin position="987"/>
        <end position="1007"/>
    </location>
</feature>
<protein>
    <submittedName>
        <fullName evidence="2">Cation efflux system protein CzcA</fullName>
    </submittedName>
</protein>
<feature type="transmembrane region" description="Helical" evidence="1">
    <location>
        <begin position="886"/>
        <end position="907"/>
    </location>
</feature>
<dbReference type="SUPFAM" id="SSF82714">
    <property type="entry name" value="Multidrug efflux transporter AcrB TolC docking domain, DN and DC subdomains"/>
    <property type="match status" value="2"/>
</dbReference>
<dbReference type="AlphaFoldDB" id="A0A1P8WQE6"/>
<feature type="transmembrane region" description="Helical" evidence="1">
    <location>
        <begin position="12"/>
        <end position="30"/>
    </location>
</feature>
<dbReference type="Pfam" id="PF00873">
    <property type="entry name" value="ACR_tran"/>
    <property type="match status" value="1"/>
</dbReference>
<evidence type="ECO:0000313" key="3">
    <source>
        <dbReference type="Proteomes" id="UP000187735"/>
    </source>
</evidence>
<dbReference type="PANTHER" id="PTHR32063">
    <property type="match status" value="1"/>
</dbReference>
<feature type="transmembrane region" description="Helical" evidence="1">
    <location>
        <begin position="942"/>
        <end position="966"/>
    </location>
</feature>
<keyword evidence="3" id="KW-1185">Reference proteome</keyword>
<dbReference type="PRINTS" id="PR00702">
    <property type="entry name" value="ACRIFLAVINRP"/>
</dbReference>
<dbReference type="RefSeq" id="WP_077027328.1">
    <property type="nucleotide sequence ID" value="NZ_CP017641.1"/>
</dbReference>
<dbReference type="Gene3D" id="3.30.70.1430">
    <property type="entry name" value="Multidrug efflux transporter AcrB pore domain"/>
    <property type="match status" value="2"/>
</dbReference>
<dbReference type="SUPFAM" id="SSF82693">
    <property type="entry name" value="Multidrug efflux transporter AcrB pore domain, PN1, PN2, PC1 and PC2 subdomains"/>
    <property type="match status" value="2"/>
</dbReference>
<organism evidence="2 3">
    <name type="scientific">Fuerstiella marisgermanici</name>
    <dbReference type="NCBI Taxonomy" id="1891926"/>
    <lineage>
        <taxon>Bacteria</taxon>
        <taxon>Pseudomonadati</taxon>
        <taxon>Planctomycetota</taxon>
        <taxon>Planctomycetia</taxon>
        <taxon>Planctomycetales</taxon>
        <taxon>Planctomycetaceae</taxon>
        <taxon>Fuerstiella</taxon>
    </lineage>
</organism>
<dbReference type="Gene3D" id="3.30.2090.10">
    <property type="entry name" value="Multidrug efflux transporter AcrB TolC docking domain, DN and DC subdomains"/>
    <property type="match status" value="2"/>
</dbReference>
<keyword evidence="1" id="KW-1133">Transmembrane helix</keyword>
<keyword evidence="1" id="KW-0812">Transmembrane</keyword>
<dbReference type="KEGG" id="fmr:Fuma_05953"/>
<dbReference type="Gene3D" id="3.30.70.1320">
    <property type="entry name" value="Multidrug efflux transporter AcrB pore domain like"/>
    <property type="match status" value="1"/>
</dbReference>
<reference evidence="2 3" key="1">
    <citation type="journal article" date="2016" name="Front. Microbiol.">
        <title>Fuerstia marisgermanicae gen. nov., sp. nov., an Unusual Member of the Phylum Planctomycetes from the German Wadden Sea.</title>
        <authorList>
            <person name="Kohn T."/>
            <person name="Heuer A."/>
            <person name="Jogler M."/>
            <person name="Vollmers J."/>
            <person name="Boedeker C."/>
            <person name="Bunk B."/>
            <person name="Rast P."/>
            <person name="Borchert D."/>
            <person name="Glockner I."/>
            <person name="Freese H.M."/>
            <person name="Klenk H.P."/>
            <person name="Overmann J."/>
            <person name="Kaster A.K."/>
            <person name="Rohde M."/>
            <person name="Wiegand S."/>
            <person name="Jogler C."/>
        </authorList>
    </citation>
    <scope>NUCLEOTIDE SEQUENCE [LARGE SCALE GENOMIC DNA]</scope>
    <source>
        <strain evidence="2 3">NH11</strain>
    </source>
</reference>